<dbReference type="PANTHER" id="PTHR30441">
    <property type="entry name" value="DUF748 DOMAIN-CONTAINING PROTEIN"/>
    <property type="match status" value="1"/>
</dbReference>
<name>A0A923M6Q7_9BURK</name>
<accession>A0A923M6Q7</accession>
<dbReference type="EMBL" id="JACORU010000001">
    <property type="protein sequence ID" value="MBC5763796.1"/>
    <property type="molecule type" value="Genomic_DNA"/>
</dbReference>
<organism evidence="1 2">
    <name type="scientific">Ramlibacter albus</name>
    <dbReference type="NCBI Taxonomy" id="2079448"/>
    <lineage>
        <taxon>Bacteria</taxon>
        <taxon>Pseudomonadati</taxon>
        <taxon>Pseudomonadota</taxon>
        <taxon>Betaproteobacteria</taxon>
        <taxon>Burkholderiales</taxon>
        <taxon>Comamonadaceae</taxon>
        <taxon>Ramlibacter</taxon>
    </lineage>
</organism>
<gene>
    <name evidence="1" type="ORF">H8R02_05000</name>
</gene>
<sequence length="354" mass="37108">MKTWMRWLAGGAGVLLVLVGAAALLLQHWASSDDIRARVEQEASTALGVKLKVRALKVDLWPLPAVAADSITVQTQPPVTLERLEVRPAWAPMVQGKFQPRALVVRGAMLPQVPTTLDAHARLSDDGTLDVLTFKVLEGRFAGARGEVSREPDHWPVHVAIGGGDIRGKIRLVPGKGELRVLSGDLQTQNVEVASLTAPSRSLTGKLQATTKLRAEFKEMGALGDALRTQTQFTVRGAVVHGLDLARAVRTVGMSRGGETRLDSLAGQLNTQGKAVQLNNLAATSGALAANGNVTISPAKALGGQVTVQLVGTPDKLGVPLALGGTVDSPSVTLSQGSLITNKIGDAVRGLFGK</sequence>
<dbReference type="RefSeq" id="WP_187080221.1">
    <property type="nucleotide sequence ID" value="NZ_JACORU010000001.1"/>
</dbReference>
<keyword evidence="2" id="KW-1185">Reference proteome</keyword>
<comment type="caution">
    <text evidence="1">The sequence shown here is derived from an EMBL/GenBank/DDBJ whole genome shotgun (WGS) entry which is preliminary data.</text>
</comment>
<dbReference type="Proteomes" id="UP000596827">
    <property type="component" value="Unassembled WGS sequence"/>
</dbReference>
<dbReference type="AlphaFoldDB" id="A0A923M6Q7"/>
<evidence type="ECO:0000313" key="2">
    <source>
        <dbReference type="Proteomes" id="UP000596827"/>
    </source>
</evidence>
<dbReference type="GO" id="GO:0090313">
    <property type="term" value="P:regulation of protein targeting to membrane"/>
    <property type="evidence" value="ECO:0007669"/>
    <property type="project" value="TreeGrafter"/>
</dbReference>
<dbReference type="InterPro" id="IPR052894">
    <property type="entry name" value="AsmA-related"/>
</dbReference>
<proteinExistence type="predicted"/>
<reference evidence="1" key="1">
    <citation type="submission" date="2020-08" db="EMBL/GenBank/DDBJ databases">
        <title>Ramlibacter sp. GTP1 16S ribosomal RNA gene genome sequencing and assembly.</title>
        <authorList>
            <person name="Kang M."/>
        </authorList>
    </citation>
    <scope>NUCLEOTIDE SEQUENCE</scope>
    <source>
        <strain evidence="1">GTP1</strain>
    </source>
</reference>
<evidence type="ECO:0008006" key="3">
    <source>
        <dbReference type="Google" id="ProtNLM"/>
    </source>
</evidence>
<dbReference type="GO" id="GO:0005886">
    <property type="term" value="C:plasma membrane"/>
    <property type="evidence" value="ECO:0007669"/>
    <property type="project" value="TreeGrafter"/>
</dbReference>
<dbReference type="PANTHER" id="PTHR30441:SF8">
    <property type="entry name" value="DUF748 DOMAIN-CONTAINING PROTEIN"/>
    <property type="match status" value="1"/>
</dbReference>
<evidence type="ECO:0000313" key="1">
    <source>
        <dbReference type="EMBL" id="MBC5763796.1"/>
    </source>
</evidence>
<protein>
    <recommendedName>
        <fullName evidence="3">AsmA family protein</fullName>
    </recommendedName>
</protein>